<evidence type="ECO:0000256" key="6">
    <source>
        <dbReference type="ARBA" id="ARBA00023295"/>
    </source>
</evidence>
<evidence type="ECO:0000256" key="1">
    <source>
        <dbReference type="ARBA" id="ARBA00004071"/>
    </source>
</evidence>
<keyword evidence="6" id="KW-0326">Glycosidase</keyword>
<feature type="domain" description="Glycoside hydrolase family 29 N-terminal" evidence="7">
    <location>
        <begin position="5"/>
        <end position="156"/>
    </location>
</feature>
<gene>
    <name evidence="8" type="ORF">EZS27_040511</name>
</gene>
<sequence length="261" mass="29836">NPKNFDNYFFEKCLPQVEEITKNYGKIELIWFDTPGGIPEKYAKQLVDVVHRNQPHALVSGRVGFDMGDYRTFGDMEVPLENVDGLWEGVDVTNDSWGYAWYDQNWKSPKQILEYLISTIARGGTYMLNVGPDGKGQVPELAQESLRSAGKWIAKYPQAIYYADPSPWKHALPWGDVVRNEGKLYLTVFNWPTTGKLYLPGFRSEIASIKLLTDNKPRKLTFMKEDGWLVIQTPYQAPDKLISVIEIVPKNEINIENTLSV</sequence>
<dbReference type="InterPro" id="IPR017853">
    <property type="entry name" value="GH"/>
</dbReference>
<dbReference type="PRINTS" id="PR00741">
    <property type="entry name" value="GLHYDRLASE29"/>
</dbReference>
<dbReference type="InterPro" id="IPR000933">
    <property type="entry name" value="Glyco_hydro_29"/>
</dbReference>
<dbReference type="EC" id="3.2.1.51" evidence="3"/>
<proteinExistence type="inferred from homology"/>
<dbReference type="SMART" id="SM00812">
    <property type="entry name" value="Alpha_L_fucos"/>
    <property type="match status" value="1"/>
</dbReference>
<dbReference type="GO" id="GO:0004560">
    <property type="term" value="F:alpha-L-fucosidase activity"/>
    <property type="evidence" value="ECO:0007669"/>
    <property type="project" value="InterPro"/>
</dbReference>
<dbReference type="InterPro" id="IPR057739">
    <property type="entry name" value="Glyco_hydro_29_N"/>
</dbReference>
<comment type="function">
    <text evidence="1">Alpha-L-fucosidase is responsible for hydrolyzing the alpha-1,6-linked fucose joined to the reducing-end N-acetylglucosamine of the carbohydrate moieties of glycoproteins.</text>
</comment>
<dbReference type="SUPFAM" id="SSF51445">
    <property type="entry name" value="(Trans)glycosidases"/>
    <property type="match status" value="1"/>
</dbReference>
<evidence type="ECO:0000259" key="7">
    <source>
        <dbReference type="Pfam" id="PF01120"/>
    </source>
</evidence>
<dbReference type="Pfam" id="PF01120">
    <property type="entry name" value="Alpha_L_fucos"/>
    <property type="match status" value="1"/>
</dbReference>
<evidence type="ECO:0000256" key="5">
    <source>
        <dbReference type="ARBA" id="ARBA00022801"/>
    </source>
</evidence>
<dbReference type="EMBL" id="SNRY01008894">
    <property type="protein sequence ID" value="KAA6307816.1"/>
    <property type="molecule type" value="Genomic_DNA"/>
</dbReference>
<protein>
    <recommendedName>
        <fullName evidence="3">alpha-L-fucosidase</fullName>
        <ecNumber evidence="3">3.2.1.51</ecNumber>
    </recommendedName>
</protein>
<evidence type="ECO:0000256" key="4">
    <source>
        <dbReference type="ARBA" id="ARBA00022729"/>
    </source>
</evidence>
<dbReference type="GO" id="GO:0005764">
    <property type="term" value="C:lysosome"/>
    <property type="evidence" value="ECO:0007669"/>
    <property type="project" value="TreeGrafter"/>
</dbReference>
<feature type="non-terminal residue" evidence="8">
    <location>
        <position position="1"/>
    </location>
</feature>
<dbReference type="GO" id="GO:0016139">
    <property type="term" value="P:glycoside catabolic process"/>
    <property type="evidence" value="ECO:0007669"/>
    <property type="project" value="TreeGrafter"/>
</dbReference>
<evidence type="ECO:0000256" key="2">
    <source>
        <dbReference type="ARBA" id="ARBA00007951"/>
    </source>
</evidence>
<dbReference type="InterPro" id="IPR013780">
    <property type="entry name" value="Glyco_hydro_b"/>
</dbReference>
<organism evidence="8">
    <name type="scientific">termite gut metagenome</name>
    <dbReference type="NCBI Taxonomy" id="433724"/>
    <lineage>
        <taxon>unclassified sequences</taxon>
        <taxon>metagenomes</taxon>
        <taxon>organismal metagenomes</taxon>
    </lineage>
</organism>
<dbReference type="Gene3D" id="3.20.20.80">
    <property type="entry name" value="Glycosidases"/>
    <property type="match status" value="1"/>
</dbReference>
<reference evidence="8" key="1">
    <citation type="submission" date="2019-03" db="EMBL/GenBank/DDBJ databases">
        <title>Single cell metagenomics reveals metabolic interactions within the superorganism composed of flagellate Streblomastix strix and complex community of Bacteroidetes bacteria on its surface.</title>
        <authorList>
            <person name="Treitli S.C."/>
            <person name="Kolisko M."/>
            <person name="Husnik F."/>
            <person name="Keeling P."/>
            <person name="Hampl V."/>
        </authorList>
    </citation>
    <scope>NUCLEOTIDE SEQUENCE</scope>
    <source>
        <strain evidence="8">STM</strain>
    </source>
</reference>
<comment type="caution">
    <text evidence="8">The sequence shown here is derived from an EMBL/GenBank/DDBJ whole genome shotgun (WGS) entry which is preliminary data.</text>
</comment>
<keyword evidence="5" id="KW-0378">Hydrolase</keyword>
<feature type="non-terminal residue" evidence="8">
    <location>
        <position position="261"/>
    </location>
</feature>
<accession>A0A5J4PEF8</accession>
<name>A0A5J4PEF8_9ZZZZ</name>
<dbReference type="InterPro" id="IPR016286">
    <property type="entry name" value="FUC_metazoa-typ"/>
</dbReference>
<dbReference type="AlphaFoldDB" id="A0A5J4PEF8"/>
<evidence type="ECO:0000256" key="3">
    <source>
        <dbReference type="ARBA" id="ARBA00012662"/>
    </source>
</evidence>
<dbReference type="GO" id="GO:0006004">
    <property type="term" value="P:fucose metabolic process"/>
    <property type="evidence" value="ECO:0007669"/>
    <property type="project" value="InterPro"/>
</dbReference>
<dbReference type="Gene3D" id="2.60.40.1180">
    <property type="entry name" value="Golgi alpha-mannosidase II"/>
    <property type="match status" value="1"/>
</dbReference>
<dbReference type="PANTHER" id="PTHR10030">
    <property type="entry name" value="ALPHA-L-FUCOSIDASE"/>
    <property type="match status" value="1"/>
</dbReference>
<dbReference type="PANTHER" id="PTHR10030:SF37">
    <property type="entry name" value="ALPHA-L-FUCOSIDASE-RELATED"/>
    <property type="match status" value="1"/>
</dbReference>
<evidence type="ECO:0000313" key="8">
    <source>
        <dbReference type="EMBL" id="KAA6307816.1"/>
    </source>
</evidence>
<comment type="similarity">
    <text evidence="2">Belongs to the glycosyl hydrolase 29 family.</text>
</comment>
<keyword evidence="4" id="KW-0732">Signal</keyword>